<protein>
    <recommendedName>
        <fullName evidence="5">Cell division protein FtsL</fullName>
    </recommendedName>
</protein>
<sequence>MSSPAVKLSGLPTTGGRPAPRAPLSVVPATAVVRQGWFILALIATMVLSLLATLMINTALAQGSYERGRLVTESTVLADRQESLTTELSQLRAPAALAQRALALGMVPAQSPAFVSLSKGTVLGVAEAATGTTPFTVITEPTMGSTKTAKATKTAPSKATPATSSTPADSKD</sequence>
<keyword evidence="4" id="KW-1185">Reference proteome</keyword>
<evidence type="ECO:0000313" key="4">
    <source>
        <dbReference type="Proteomes" id="UP001499938"/>
    </source>
</evidence>
<keyword evidence="2" id="KW-0472">Membrane</keyword>
<organism evidence="3 4">
    <name type="scientific">Nostocoides veronense</name>
    <dbReference type="NCBI Taxonomy" id="330836"/>
    <lineage>
        <taxon>Bacteria</taxon>
        <taxon>Bacillati</taxon>
        <taxon>Actinomycetota</taxon>
        <taxon>Actinomycetes</taxon>
        <taxon>Micrococcales</taxon>
        <taxon>Intrasporangiaceae</taxon>
        <taxon>Nostocoides</taxon>
    </lineage>
</organism>
<feature type="region of interest" description="Disordered" evidence="1">
    <location>
        <begin position="1"/>
        <end position="20"/>
    </location>
</feature>
<dbReference type="RefSeq" id="WP_344081108.1">
    <property type="nucleotide sequence ID" value="NZ_BAAAPO010000010.1"/>
</dbReference>
<feature type="transmembrane region" description="Helical" evidence="2">
    <location>
        <begin position="37"/>
        <end position="60"/>
    </location>
</feature>
<dbReference type="EMBL" id="BAAAPO010000010">
    <property type="protein sequence ID" value="GAA1783445.1"/>
    <property type="molecule type" value="Genomic_DNA"/>
</dbReference>
<name>A0ABP4XP21_9MICO</name>
<evidence type="ECO:0000313" key="3">
    <source>
        <dbReference type="EMBL" id="GAA1783445.1"/>
    </source>
</evidence>
<gene>
    <name evidence="3" type="ORF">GCM10009811_06020</name>
</gene>
<reference evidence="4" key="1">
    <citation type="journal article" date="2019" name="Int. J. Syst. Evol. Microbiol.">
        <title>The Global Catalogue of Microorganisms (GCM) 10K type strain sequencing project: providing services to taxonomists for standard genome sequencing and annotation.</title>
        <authorList>
            <consortium name="The Broad Institute Genomics Platform"/>
            <consortium name="The Broad Institute Genome Sequencing Center for Infectious Disease"/>
            <person name="Wu L."/>
            <person name="Ma J."/>
        </authorList>
    </citation>
    <scope>NUCLEOTIDE SEQUENCE [LARGE SCALE GENOMIC DNA]</scope>
    <source>
        <strain evidence="4">JCM 15592</strain>
    </source>
</reference>
<comment type="caution">
    <text evidence="3">The sequence shown here is derived from an EMBL/GenBank/DDBJ whole genome shotgun (WGS) entry which is preliminary data.</text>
</comment>
<keyword evidence="2" id="KW-1133">Transmembrane helix</keyword>
<keyword evidence="2" id="KW-0812">Transmembrane</keyword>
<feature type="region of interest" description="Disordered" evidence="1">
    <location>
        <begin position="143"/>
        <end position="172"/>
    </location>
</feature>
<accession>A0ABP4XP21</accession>
<evidence type="ECO:0000256" key="1">
    <source>
        <dbReference type="SAM" id="MobiDB-lite"/>
    </source>
</evidence>
<dbReference type="Proteomes" id="UP001499938">
    <property type="component" value="Unassembled WGS sequence"/>
</dbReference>
<evidence type="ECO:0000256" key="2">
    <source>
        <dbReference type="SAM" id="Phobius"/>
    </source>
</evidence>
<evidence type="ECO:0008006" key="5">
    <source>
        <dbReference type="Google" id="ProtNLM"/>
    </source>
</evidence>
<proteinExistence type="predicted"/>
<feature type="compositionally biased region" description="Low complexity" evidence="1">
    <location>
        <begin position="145"/>
        <end position="172"/>
    </location>
</feature>